<keyword evidence="2" id="KW-1185">Reference proteome</keyword>
<evidence type="ECO:0000313" key="2">
    <source>
        <dbReference type="Proteomes" id="UP001234989"/>
    </source>
</evidence>
<sequence length="68" mass="7422">MGSTAHIEEEHRELARDVHRLPRLGVRLIDSAEGGIEVTKGAESSLVSEVKGEKDPDSILLELRAKCS</sequence>
<proteinExistence type="predicted"/>
<reference evidence="1" key="1">
    <citation type="submission" date="2023-08" db="EMBL/GenBank/DDBJ databases">
        <title>A de novo genome assembly of Solanum verrucosum Schlechtendal, a Mexican diploid species geographically isolated from the other diploid A-genome species in potato relatives.</title>
        <authorList>
            <person name="Hosaka K."/>
        </authorList>
    </citation>
    <scope>NUCLEOTIDE SEQUENCE</scope>
    <source>
        <tissue evidence="1">Young leaves</tissue>
    </source>
</reference>
<dbReference type="AlphaFoldDB" id="A0AAF0PRA3"/>
<accession>A0AAF0PRA3</accession>
<dbReference type="EMBL" id="CP133612">
    <property type="protein sequence ID" value="WMV07755.1"/>
    <property type="molecule type" value="Genomic_DNA"/>
</dbReference>
<protein>
    <submittedName>
        <fullName evidence="1">Uncharacterized protein</fullName>
    </submittedName>
</protein>
<dbReference type="Proteomes" id="UP001234989">
    <property type="component" value="Chromosome 1"/>
</dbReference>
<gene>
    <name evidence="1" type="ORF">MTR67_001140</name>
</gene>
<evidence type="ECO:0000313" key="1">
    <source>
        <dbReference type="EMBL" id="WMV07755.1"/>
    </source>
</evidence>
<name>A0AAF0PRA3_SOLVR</name>
<organism evidence="1 2">
    <name type="scientific">Solanum verrucosum</name>
    <dbReference type="NCBI Taxonomy" id="315347"/>
    <lineage>
        <taxon>Eukaryota</taxon>
        <taxon>Viridiplantae</taxon>
        <taxon>Streptophyta</taxon>
        <taxon>Embryophyta</taxon>
        <taxon>Tracheophyta</taxon>
        <taxon>Spermatophyta</taxon>
        <taxon>Magnoliopsida</taxon>
        <taxon>eudicotyledons</taxon>
        <taxon>Gunneridae</taxon>
        <taxon>Pentapetalae</taxon>
        <taxon>asterids</taxon>
        <taxon>lamiids</taxon>
        <taxon>Solanales</taxon>
        <taxon>Solanaceae</taxon>
        <taxon>Solanoideae</taxon>
        <taxon>Solaneae</taxon>
        <taxon>Solanum</taxon>
    </lineage>
</organism>